<dbReference type="Proteomes" id="UP001500416">
    <property type="component" value="Unassembled WGS sequence"/>
</dbReference>
<evidence type="ECO:0000256" key="1">
    <source>
        <dbReference type="SAM" id="MobiDB-lite"/>
    </source>
</evidence>
<feature type="compositionally biased region" description="Low complexity" evidence="1">
    <location>
        <begin position="16"/>
        <end position="32"/>
    </location>
</feature>
<organism evidence="2 3">
    <name type="scientific">Saccharothrix mutabilis subsp. mutabilis</name>
    <dbReference type="NCBI Taxonomy" id="66855"/>
    <lineage>
        <taxon>Bacteria</taxon>
        <taxon>Bacillati</taxon>
        <taxon>Actinomycetota</taxon>
        <taxon>Actinomycetes</taxon>
        <taxon>Pseudonocardiales</taxon>
        <taxon>Pseudonocardiaceae</taxon>
        <taxon>Saccharothrix</taxon>
    </lineage>
</organism>
<evidence type="ECO:0000313" key="3">
    <source>
        <dbReference type="Proteomes" id="UP001500416"/>
    </source>
</evidence>
<proteinExistence type="predicted"/>
<keyword evidence="3" id="KW-1185">Reference proteome</keyword>
<gene>
    <name evidence="2" type="ORF">GCM10010492_77160</name>
</gene>
<dbReference type="EMBL" id="BAAABU010000041">
    <property type="protein sequence ID" value="GAA0264739.1"/>
    <property type="molecule type" value="Genomic_DNA"/>
</dbReference>
<feature type="region of interest" description="Disordered" evidence="1">
    <location>
        <begin position="1"/>
        <end position="42"/>
    </location>
</feature>
<evidence type="ECO:0000313" key="2">
    <source>
        <dbReference type="EMBL" id="GAA0264739.1"/>
    </source>
</evidence>
<reference evidence="3" key="1">
    <citation type="journal article" date="2019" name="Int. J. Syst. Evol. Microbiol.">
        <title>The Global Catalogue of Microorganisms (GCM) 10K type strain sequencing project: providing services to taxonomists for standard genome sequencing and annotation.</title>
        <authorList>
            <consortium name="The Broad Institute Genomics Platform"/>
            <consortium name="The Broad Institute Genome Sequencing Center for Infectious Disease"/>
            <person name="Wu L."/>
            <person name="Ma J."/>
        </authorList>
    </citation>
    <scope>NUCLEOTIDE SEQUENCE [LARGE SCALE GENOMIC DNA]</scope>
    <source>
        <strain evidence="3">JCM 3380</strain>
    </source>
</reference>
<comment type="caution">
    <text evidence="2">The sequence shown here is derived from an EMBL/GenBank/DDBJ whole genome shotgun (WGS) entry which is preliminary data.</text>
</comment>
<sequence length="75" mass="8190">MVEAFGETCERRVEEPAPGTPGTFGTPRTPHTLGTFGTPGTLARRSGTLFAARRRFAAQRRLGSQPQRVFVFPTV</sequence>
<accession>A0ABP3EKH4</accession>
<protein>
    <submittedName>
        <fullName evidence="2">Uncharacterized protein</fullName>
    </submittedName>
</protein>
<name>A0ABP3EKH4_9PSEU</name>